<organism evidence="2 3">
    <name type="scientific">Paracoccus tegillarcae</name>
    <dbReference type="NCBI Taxonomy" id="1529068"/>
    <lineage>
        <taxon>Bacteria</taxon>
        <taxon>Pseudomonadati</taxon>
        <taxon>Pseudomonadota</taxon>
        <taxon>Alphaproteobacteria</taxon>
        <taxon>Rhodobacterales</taxon>
        <taxon>Paracoccaceae</taxon>
        <taxon>Paracoccus</taxon>
    </lineage>
</organism>
<feature type="compositionally biased region" description="Low complexity" evidence="1">
    <location>
        <begin position="772"/>
        <end position="786"/>
    </location>
</feature>
<dbReference type="InterPro" id="IPR043129">
    <property type="entry name" value="ATPase_NBD"/>
</dbReference>
<feature type="region of interest" description="Disordered" evidence="1">
    <location>
        <begin position="481"/>
        <end position="677"/>
    </location>
</feature>
<dbReference type="KEGG" id="paro:CUV01_16930"/>
<sequence>MTKHFDAAFAMSFTQEEVVLERRAPEGWKRLGAVRFSGSDMGQQLNVMRQQGAAPANQDPSPTPDTLLVIPDDQILYTTLTVPPGPEPRRAVARALEGLTPYAVKDLAFDWVPASDGHADSLRVAAVARRTLDEAESFALDQGFRPAGFIARPDADRFPGQPNFGPSKLQGDFERQVSVTTPDLQRAGVTAAGIADMPDGPVPTGPVVSRIIPHVLAAIPAAKPAAAVATTDRPAPQPRQVVSEFVPPSTRGRTVEPNRRPLRTTTDKPSERDEVTRPPRSNEPVIRHPSDTPDAQSDRRALPPRAQAFHGRAAEARARRDGASPAEDTSGPKALLAKATGIASNRLPSTFTVMMGLLLLALLATLVFFGGGNGSPDEDVVAAAEETPEITAPASNEPEIAAVTAPDQTASDSPVIEDTTEPVQAAPEEPEVTAVEPLPEVSQPAPAGNLAEEPALSETAGRDAAVTAALAEAQADLADEAALATAAERQDAVTETAAETDIDPAPPAQPDEEVTAEAADAPAEASPPTAASETASAVAQPAPLRTMALSRSSRPAAPPSRTALPAPNDATPVVPANPQPFEQRTEPAPVQLSGIRPPSRPSTPAAAPVPAPTPAAVTAPAPAPAAAPAPAPAPAAAAPAAPAADSLERSTRPPSRPSNLSLNLLSPRGDDQRQAGLSAKEIRYLEDLLQDLRTAELGSGGLSEAERGAVILLAQARPQRRPVDVGASTQRAVANAVAAAMDATPPPAAPRPQSEPPRTAASPAATGGLSNSARPRQRPASAAGRGSSDRQSVEQAIAAAVSTGPLTPGATALNALASSPLPPRRSGNRTVAAAAPQTAAAAPAPSGPDQAAIEAQRREDDALQAQAEARARARAATDAKAEAQARAAAEARARAQAEAEARAAAARNQSYTPPEAETEPEVTTAIPKGSSSGAVAATATVKDGIPLKRTQIIGTIGAGKGSRALVRLSNGKIITLRLGDKINGGTITEIGNSRITYAKGGRSSQLAVLDGR</sequence>
<feature type="compositionally biased region" description="Basic and acidic residues" evidence="1">
    <location>
        <begin position="285"/>
        <end position="301"/>
    </location>
</feature>
<feature type="compositionally biased region" description="Pro residues" evidence="1">
    <location>
        <begin position="621"/>
        <end position="633"/>
    </location>
</feature>
<keyword evidence="3" id="KW-1185">Reference proteome</keyword>
<feature type="compositionally biased region" description="Low complexity" evidence="1">
    <location>
        <begin position="634"/>
        <end position="644"/>
    </location>
</feature>
<dbReference type="RefSeq" id="WP_101461497.1">
    <property type="nucleotide sequence ID" value="NZ_CP025408.1"/>
</dbReference>
<gene>
    <name evidence="2" type="ORF">CUV01_16930</name>
</gene>
<feature type="compositionally biased region" description="Basic and acidic residues" evidence="1">
    <location>
        <begin position="869"/>
        <end position="901"/>
    </location>
</feature>
<dbReference type="OrthoDB" id="7870459at2"/>
<feature type="compositionally biased region" description="Low complexity" evidence="1">
    <location>
        <begin position="832"/>
        <end position="852"/>
    </location>
</feature>
<name>A0A2K9EN05_9RHOB</name>
<feature type="region of interest" description="Disordered" evidence="1">
    <location>
        <begin position="406"/>
        <end position="462"/>
    </location>
</feature>
<evidence type="ECO:0008006" key="4">
    <source>
        <dbReference type="Google" id="ProtNLM"/>
    </source>
</evidence>
<feature type="compositionally biased region" description="Low complexity" evidence="1">
    <location>
        <begin position="902"/>
        <end position="930"/>
    </location>
</feature>
<feature type="region of interest" description="Disordered" evidence="1">
    <location>
        <begin position="228"/>
        <end position="332"/>
    </location>
</feature>
<proteinExistence type="predicted"/>
<protein>
    <recommendedName>
        <fullName evidence="4">Translation initiation factor 2</fullName>
    </recommendedName>
</protein>
<feature type="compositionally biased region" description="Low complexity" evidence="1">
    <location>
        <begin position="657"/>
        <end position="667"/>
    </location>
</feature>
<feature type="compositionally biased region" description="Pro residues" evidence="1">
    <location>
        <begin position="744"/>
        <end position="755"/>
    </location>
</feature>
<reference evidence="2 3" key="1">
    <citation type="submission" date="2017-12" db="EMBL/GenBank/DDBJ databases">
        <authorList>
            <person name="Hurst M.R.H."/>
        </authorList>
    </citation>
    <scope>NUCLEOTIDE SEQUENCE [LARGE SCALE GENOMIC DNA]</scope>
    <source>
        <strain evidence="2 3">BM15</strain>
    </source>
</reference>
<dbReference type="Proteomes" id="UP000233742">
    <property type="component" value="Chromosome"/>
</dbReference>
<feature type="region of interest" description="Disordered" evidence="1">
    <location>
        <begin position="813"/>
        <end position="930"/>
    </location>
</feature>
<dbReference type="AlphaFoldDB" id="A0A2K9EN05"/>
<feature type="compositionally biased region" description="Basic and acidic residues" evidence="1">
    <location>
        <begin position="253"/>
        <end position="277"/>
    </location>
</feature>
<feature type="region of interest" description="Disordered" evidence="1">
    <location>
        <begin position="741"/>
        <end position="794"/>
    </location>
</feature>
<accession>A0A2K9EN05</accession>
<feature type="compositionally biased region" description="Low complexity" evidence="1">
    <location>
        <begin position="421"/>
        <end position="441"/>
    </location>
</feature>
<dbReference type="SUPFAM" id="SSF53067">
    <property type="entry name" value="Actin-like ATPase domain"/>
    <property type="match status" value="1"/>
</dbReference>
<evidence type="ECO:0000313" key="2">
    <source>
        <dbReference type="EMBL" id="AUH34837.1"/>
    </source>
</evidence>
<feature type="compositionally biased region" description="Basic and acidic residues" evidence="1">
    <location>
        <begin position="312"/>
        <end position="322"/>
    </location>
</feature>
<evidence type="ECO:0000313" key="3">
    <source>
        <dbReference type="Proteomes" id="UP000233742"/>
    </source>
</evidence>
<dbReference type="EMBL" id="CP025408">
    <property type="protein sequence ID" value="AUH34837.1"/>
    <property type="molecule type" value="Genomic_DNA"/>
</dbReference>
<evidence type="ECO:0000256" key="1">
    <source>
        <dbReference type="SAM" id="MobiDB-lite"/>
    </source>
</evidence>
<feature type="compositionally biased region" description="Low complexity" evidence="1">
    <location>
        <begin position="516"/>
        <end position="567"/>
    </location>
</feature>